<protein>
    <submittedName>
        <fullName evidence="2">Uncharacterized protein</fullName>
    </submittedName>
</protein>
<feature type="compositionally biased region" description="Polar residues" evidence="1">
    <location>
        <begin position="1"/>
        <end position="15"/>
    </location>
</feature>
<feature type="region of interest" description="Disordered" evidence="1">
    <location>
        <begin position="1"/>
        <end position="22"/>
    </location>
</feature>
<dbReference type="Proteomes" id="UP001054945">
    <property type="component" value="Unassembled WGS sequence"/>
</dbReference>
<sequence>MIENNDTLSGTQSEKIYQASPAPEAVHWRESLSLRSLMDGEGMLEDLPSKNNLAMGGISKCTQVFSA</sequence>
<gene>
    <name evidence="2" type="ORF">CEXT_337491</name>
</gene>
<reference evidence="2 3" key="1">
    <citation type="submission" date="2021-06" db="EMBL/GenBank/DDBJ databases">
        <title>Caerostris extrusa draft genome.</title>
        <authorList>
            <person name="Kono N."/>
            <person name="Arakawa K."/>
        </authorList>
    </citation>
    <scope>NUCLEOTIDE SEQUENCE [LARGE SCALE GENOMIC DNA]</scope>
</reference>
<proteinExistence type="predicted"/>
<evidence type="ECO:0000313" key="2">
    <source>
        <dbReference type="EMBL" id="GIY35442.1"/>
    </source>
</evidence>
<dbReference type="AlphaFoldDB" id="A0AAV4SSC2"/>
<keyword evidence="3" id="KW-1185">Reference proteome</keyword>
<comment type="caution">
    <text evidence="2">The sequence shown here is derived from an EMBL/GenBank/DDBJ whole genome shotgun (WGS) entry which is preliminary data.</text>
</comment>
<dbReference type="EMBL" id="BPLR01009913">
    <property type="protein sequence ID" value="GIY35442.1"/>
    <property type="molecule type" value="Genomic_DNA"/>
</dbReference>
<accession>A0AAV4SSC2</accession>
<organism evidence="2 3">
    <name type="scientific">Caerostris extrusa</name>
    <name type="common">Bark spider</name>
    <name type="synonym">Caerostris bankana</name>
    <dbReference type="NCBI Taxonomy" id="172846"/>
    <lineage>
        <taxon>Eukaryota</taxon>
        <taxon>Metazoa</taxon>
        <taxon>Ecdysozoa</taxon>
        <taxon>Arthropoda</taxon>
        <taxon>Chelicerata</taxon>
        <taxon>Arachnida</taxon>
        <taxon>Araneae</taxon>
        <taxon>Araneomorphae</taxon>
        <taxon>Entelegynae</taxon>
        <taxon>Araneoidea</taxon>
        <taxon>Araneidae</taxon>
        <taxon>Caerostris</taxon>
    </lineage>
</organism>
<evidence type="ECO:0000256" key="1">
    <source>
        <dbReference type="SAM" id="MobiDB-lite"/>
    </source>
</evidence>
<evidence type="ECO:0000313" key="3">
    <source>
        <dbReference type="Proteomes" id="UP001054945"/>
    </source>
</evidence>
<name>A0AAV4SSC2_CAEEX</name>